<dbReference type="Proteomes" id="UP000593564">
    <property type="component" value="Unassembled WGS sequence"/>
</dbReference>
<feature type="compositionally biased region" description="Polar residues" evidence="1">
    <location>
        <begin position="73"/>
        <end position="99"/>
    </location>
</feature>
<gene>
    <name evidence="2" type="ORF">HYC85_020444</name>
</gene>
<protein>
    <submittedName>
        <fullName evidence="2">Uncharacterized protein</fullName>
    </submittedName>
</protein>
<dbReference type="AlphaFoldDB" id="A0A7J7GPT1"/>
<sequence length="328" mass="37639">MDVDGKRNSPLPSNYVTLVQLQERWLKEQQRKQAESEEEEKRKQREKEEQERKREELENQMKRHHENVERSNKTNTVPRQRFNVNRGNQSEKSSRTTGVSEKKAEELLIGPIVAHDEERKIDESTKNKSKKKRKPSKEEDQTRAEKKIPVVVNEGKGEKEVNTSEIKRNANNLLMNVMDGEKKVPVDRSVEIGRKLKDLSLSGGKGGHGRSSGKCDKVSGKFHFQKLQKPRDSNLVWVRKGESSGVGVALRSGVVVKAGESQKKPVRMGPKETGWREWPKESRWREGPKERGRREFMFVDNQRDGKGIPGLDMALRPNGCLKNLFDGN</sequence>
<feature type="region of interest" description="Disordered" evidence="1">
    <location>
        <begin position="259"/>
        <end position="290"/>
    </location>
</feature>
<proteinExistence type="predicted"/>
<keyword evidence="3" id="KW-1185">Reference proteome</keyword>
<feature type="region of interest" description="Disordered" evidence="1">
    <location>
        <begin position="27"/>
        <end position="164"/>
    </location>
</feature>
<organism evidence="2 3">
    <name type="scientific">Camellia sinensis</name>
    <name type="common">Tea plant</name>
    <name type="synonym">Thea sinensis</name>
    <dbReference type="NCBI Taxonomy" id="4442"/>
    <lineage>
        <taxon>Eukaryota</taxon>
        <taxon>Viridiplantae</taxon>
        <taxon>Streptophyta</taxon>
        <taxon>Embryophyta</taxon>
        <taxon>Tracheophyta</taxon>
        <taxon>Spermatophyta</taxon>
        <taxon>Magnoliopsida</taxon>
        <taxon>eudicotyledons</taxon>
        <taxon>Gunneridae</taxon>
        <taxon>Pentapetalae</taxon>
        <taxon>asterids</taxon>
        <taxon>Ericales</taxon>
        <taxon>Theaceae</taxon>
        <taxon>Camellia</taxon>
    </lineage>
</organism>
<feature type="compositionally biased region" description="Basic and acidic residues" evidence="1">
    <location>
        <begin position="114"/>
        <end position="126"/>
    </location>
</feature>
<reference evidence="2 3" key="2">
    <citation type="submission" date="2020-07" db="EMBL/GenBank/DDBJ databases">
        <title>Genome assembly of wild tea tree DASZ reveals pedigree and selection history of tea varieties.</title>
        <authorList>
            <person name="Zhang W."/>
        </authorList>
    </citation>
    <scope>NUCLEOTIDE SEQUENCE [LARGE SCALE GENOMIC DNA]</scope>
    <source>
        <strain evidence="3">cv. G240</strain>
        <tissue evidence="2">Leaf</tissue>
    </source>
</reference>
<feature type="compositionally biased region" description="Basic and acidic residues" evidence="1">
    <location>
        <begin position="136"/>
        <end position="148"/>
    </location>
</feature>
<dbReference type="EMBL" id="JACBKZ010000009">
    <property type="protein sequence ID" value="KAF5942802.1"/>
    <property type="molecule type" value="Genomic_DNA"/>
</dbReference>
<feature type="region of interest" description="Disordered" evidence="1">
    <location>
        <begin position="198"/>
        <end position="217"/>
    </location>
</feature>
<accession>A0A7J7GPT1</accession>
<feature type="compositionally biased region" description="Basic and acidic residues" evidence="1">
    <location>
        <begin position="269"/>
        <end position="290"/>
    </location>
</feature>
<reference evidence="3" key="1">
    <citation type="journal article" date="2020" name="Nat. Commun.">
        <title>Genome assembly of wild tea tree DASZ reveals pedigree and selection history of tea varieties.</title>
        <authorList>
            <person name="Zhang W."/>
            <person name="Zhang Y."/>
            <person name="Qiu H."/>
            <person name="Guo Y."/>
            <person name="Wan H."/>
            <person name="Zhang X."/>
            <person name="Scossa F."/>
            <person name="Alseekh S."/>
            <person name="Zhang Q."/>
            <person name="Wang P."/>
            <person name="Xu L."/>
            <person name="Schmidt M.H."/>
            <person name="Jia X."/>
            <person name="Li D."/>
            <person name="Zhu A."/>
            <person name="Guo F."/>
            <person name="Chen W."/>
            <person name="Ni D."/>
            <person name="Usadel B."/>
            <person name="Fernie A.R."/>
            <person name="Wen W."/>
        </authorList>
    </citation>
    <scope>NUCLEOTIDE SEQUENCE [LARGE SCALE GENOMIC DNA]</scope>
    <source>
        <strain evidence="3">cv. G240</strain>
    </source>
</reference>
<name>A0A7J7GPT1_CAMSI</name>
<evidence type="ECO:0000256" key="1">
    <source>
        <dbReference type="SAM" id="MobiDB-lite"/>
    </source>
</evidence>
<feature type="compositionally biased region" description="Basic and acidic residues" evidence="1">
    <location>
        <begin position="27"/>
        <end position="72"/>
    </location>
</feature>
<feature type="compositionally biased region" description="Basic and acidic residues" evidence="1">
    <location>
        <begin position="155"/>
        <end position="164"/>
    </location>
</feature>
<evidence type="ECO:0000313" key="2">
    <source>
        <dbReference type="EMBL" id="KAF5942802.1"/>
    </source>
</evidence>
<evidence type="ECO:0000313" key="3">
    <source>
        <dbReference type="Proteomes" id="UP000593564"/>
    </source>
</evidence>
<comment type="caution">
    <text evidence="2">The sequence shown here is derived from an EMBL/GenBank/DDBJ whole genome shotgun (WGS) entry which is preliminary data.</text>
</comment>